<dbReference type="AlphaFoldDB" id="A0A8G1W1Q5"/>
<proteinExistence type="predicted"/>
<name>A0A8G1W1Q5_9EURO</name>
<keyword evidence="2" id="KW-1185">Reference proteome</keyword>
<feature type="non-terminal residue" evidence="1">
    <location>
        <position position="1"/>
    </location>
</feature>
<organism evidence="1 2">
    <name type="scientific">Aspergillus fijiensis CBS 313.89</name>
    <dbReference type="NCBI Taxonomy" id="1448319"/>
    <lineage>
        <taxon>Eukaryota</taxon>
        <taxon>Fungi</taxon>
        <taxon>Dikarya</taxon>
        <taxon>Ascomycota</taxon>
        <taxon>Pezizomycotina</taxon>
        <taxon>Eurotiomycetes</taxon>
        <taxon>Eurotiomycetidae</taxon>
        <taxon>Eurotiales</taxon>
        <taxon>Aspergillaceae</taxon>
        <taxon>Aspergillus</taxon>
    </lineage>
</organism>
<dbReference type="RefSeq" id="XP_040803676.1">
    <property type="nucleotide sequence ID" value="XM_040949169.1"/>
</dbReference>
<sequence length="173" mass="19301">WIHFGCLGLQAEGHQLRQLAGNGLNKESLCCRIHLYLQEALGAMPQQTLTSSSLQATVEVDLPHHYDSQVLPTRTIGQLGANWECSLRLADRGWIPLDHHFLVHARRPPPQGRRGRLLYHRGTDLRFWVWRSLSEQCSTSVRADGRGSKTEQDLIAANSAGLARAPAPDAPDR</sequence>
<dbReference type="OrthoDB" id="4323869at2759"/>
<protein>
    <submittedName>
        <fullName evidence="1">Uncharacterized protein</fullName>
    </submittedName>
</protein>
<dbReference type="VEuPathDB" id="FungiDB:BO72DRAFT_504923"/>
<gene>
    <name evidence="1" type="ORF">BO72DRAFT_504923</name>
</gene>
<accession>A0A8G1W1Q5</accession>
<evidence type="ECO:0000313" key="2">
    <source>
        <dbReference type="Proteomes" id="UP000249789"/>
    </source>
</evidence>
<dbReference type="GeneID" id="63866502"/>
<dbReference type="EMBL" id="KZ824632">
    <property type="protein sequence ID" value="RAK79666.1"/>
    <property type="molecule type" value="Genomic_DNA"/>
</dbReference>
<dbReference type="Proteomes" id="UP000249789">
    <property type="component" value="Unassembled WGS sequence"/>
</dbReference>
<reference evidence="1 2" key="1">
    <citation type="submission" date="2018-02" db="EMBL/GenBank/DDBJ databases">
        <title>The genomes of Aspergillus section Nigri reveals drivers in fungal speciation.</title>
        <authorList>
            <consortium name="DOE Joint Genome Institute"/>
            <person name="Vesth T.C."/>
            <person name="Nybo J."/>
            <person name="Theobald S."/>
            <person name="Brandl J."/>
            <person name="Frisvad J.C."/>
            <person name="Nielsen K.F."/>
            <person name="Lyhne E.K."/>
            <person name="Kogle M.E."/>
            <person name="Kuo A."/>
            <person name="Riley R."/>
            <person name="Clum A."/>
            <person name="Nolan M."/>
            <person name="Lipzen A."/>
            <person name="Salamov A."/>
            <person name="Henrissat B."/>
            <person name="Wiebenga A."/>
            <person name="De vries R.P."/>
            <person name="Grigoriev I.V."/>
            <person name="Mortensen U.H."/>
            <person name="Andersen M.R."/>
            <person name="Baker S.E."/>
        </authorList>
    </citation>
    <scope>NUCLEOTIDE SEQUENCE [LARGE SCALE GENOMIC DNA]</scope>
    <source>
        <strain evidence="1 2">CBS 313.89</strain>
    </source>
</reference>
<evidence type="ECO:0000313" key="1">
    <source>
        <dbReference type="EMBL" id="RAK79666.1"/>
    </source>
</evidence>